<comment type="caution">
    <text evidence="2">The sequence shown here is derived from an EMBL/GenBank/DDBJ whole genome shotgun (WGS) entry which is preliminary data.</text>
</comment>
<evidence type="ECO:0008006" key="4">
    <source>
        <dbReference type="Google" id="ProtNLM"/>
    </source>
</evidence>
<proteinExistence type="predicted"/>
<evidence type="ECO:0000313" key="3">
    <source>
        <dbReference type="Proteomes" id="UP000826656"/>
    </source>
</evidence>
<reference evidence="2 3" key="1">
    <citation type="journal article" date="2021" name="bioRxiv">
        <title>Chromosome-scale and haplotype-resolved genome assembly of a tetraploid potato cultivar.</title>
        <authorList>
            <person name="Sun H."/>
            <person name="Jiao W.-B."/>
            <person name="Krause K."/>
            <person name="Campoy J.A."/>
            <person name="Goel M."/>
            <person name="Folz-Donahue K."/>
            <person name="Kukat C."/>
            <person name="Huettel B."/>
            <person name="Schneeberger K."/>
        </authorList>
    </citation>
    <scope>NUCLEOTIDE SEQUENCE [LARGE SCALE GENOMIC DNA]</scope>
    <source>
        <strain evidence="2">SolTubOtavaFocal</strain>
        <tissue evidence="2">Leaves</tissue>
    </source>
</reference>
<feature type="region of interest" description="Disordered" evidence="1">
    <location>
        <begin position="233"/>
        <end position="261"/>
    </location>
</feature>
<dbReference type="Proteomes" id="UP000826656">
    <property type="component" value="Unassembled WGS sequence"/>
</dbReference>
<gene>
    <name evidence="2" type="ORF">KY290_026629</name>
</gene>
<sequence length="313" mass="36222">MSKIPTIQTNLNCPLLNLTGNSPGTIPPLFEVPVHGSYANAAVNRSIGQNRVQLAPRSYELQDGKQVVFFSVQENELLAQKCKWTIIDDHINVYSTSFLTIGENHIMKILRWTTDFKPEEEITLAPVWINLPWHYYEWDAICRKCKPIGTPLVMDKATNSKTRPATAKVRIEIDLTRPLINEILVEIRNNEGKVMIINQKVEYETIPAFCFHCKIQGHKDEKCRKLQPELRSEHVNEGEKNGQNIHQDNRQLEHQQRQGFRKEKVVITKPTEQYKQNLSNPQMVHNHSVQTDEWKTIRRRGKPVNNTTIEESS</sequence>
<accession>A0ABQ7UWZ6</accession>
<evidence type="ECO:0000256" key="1">
    <source>
        <dbReference type="SAM" id="MobiDB-lite"/>
    </source>
</evidence>
<feature type="compositionally biased region" description="Basic and acidic residues" evidence="1">
    <location>
        <begin position="247"/>
        <end position="261"/>
    </location>
</feature>
<dbReference type="PANTHER" id="PTHR31286">
    <property type="entry name" value="GLYCINE-RICH CELL WALL STRUCTURAL PROTEIN 1.8-LIKE"/>
    <property type="match status" value="1"/>
</dbReference>
<dbReference type="InterPro" id="IPR040256">
    <property type="entry name" value="At4g02000-like"/>
</dbReference>
<keyword evidence="3" id="KW-1185">Reference proteome</keyword>
<evidence type="ECO:0000313" key="2">
    <source>
        <dbReference type="EMBL" id="KAH0756359.1"/>
    </source>
</evidence>
<organism evidence="2 3">
    <name type="scientific">Solanum tuberosum</name>
    <name type="common">Potato</name>
    <dbReference type="NCBI Taxonomy" id="4113"/>
    <lineage>
        <taxon>Eukaryota</taxon>
        <taxon>Viridiplantae</taxon>
        <taxon>Streptophyta</taxon>
        <taxon>Embryophyta</taxon>
        <taxon>Tracheophyta</taxon>
        <taxon>Spermatophyta</taxon>
        <taxon>Magnoliopsida</taxon>
        <taxon>eudicotyledons</taxon>
        <taxon>Gunneridae</taxon>
        <taxon>Pentapetalae</taxon>
        <taxon>asterids</taxon>
        <taxon>lamiids</taxon>
        <taxon>Solanales</taxon>
        <taxon>Solanaceae</taxon>
        <taxon>Solanoideae</taxon>
        <taxon>Solaneae</taxon>
        <taxon>Solanum</taxon>
    </lineage>
</organism>
<protein>
    <recommendedName>
        <fullName evidence="4">DUF4283 domain-containing protein</fullName>
    </recommendedName>
</protein>
<dbReference type="PANTHER" id="PTHR31286:SF164">
    <property type="entry name" value="ZINC FINGER, CCHC-TYPE"/>
    <property type="match status" value="1"/>
</dbReference>
<dbReference type="EMBL" id="JAIVGD010000018">
    <property type="protein sequence ID" value="KAH0756359.1"/>
    <property type="molecule type" value="Genomic_DNA"/>
</dbReference>
<name>A0ABQ7UWZ6_SOLTU</name>